<dbReference type="EMBL" id="JAROCG010000001">
    <property type="protein sequence ID" value="MDN4609593.1"/>
    <property type="molecule type" value="Genomic_DNA"/>
</dbReference>
<evidence type="ECO:0000313" key="3">
    <source>
        <dbReference type="Proteomes" id="UP001174209"/>
    </source>
</evidence>
<evidence type="ECO:0000313" key="2">
    <source>
        <dbReference type="EMBL" id="MDN4609593.1"/>
    </source>
</evidence>
<sequence>MSGATLAKSTMTFGARFGVAAVALLVLGPLINTNFGVGNSLTFLSLPEIWDTAPAAVLVSLIYVVLLVTSFLLFVILVTASLIIRHSETSEESPTKDAASTIR</sequence>
<name>A0ABT8JWP3_9MICC</name>
<comment type="caution">
    <text evidence="2">The sequence shown here is derived from an EMBL/GenBank/DDBJ whole genome shotgun (WGS) entry which is preliminary data.</text>
</comment>
<keyword evidence="1" id="KW-0472">Membrane</keyword>
<keyword evidence="3" id="KW-1185">Reference proteome</keyword>
<reference evidence="2" key="1">
    <citation type="submission" date="2023-06" db="EMBL/GenBank/DDBJ databases">
        <title>MT1 and MT2 Draft Genomes of Novel Species.</title>
        <authorList>
            <person name="Venkateswaran K."/>
        </authorList>
    </citation>
    <scope>NUCLEOTIDE SEQUENCE</scope>
    <source>
        <strain evidence="2">IIF3SC-B10</strain>
    </source>
</reference>
<dbReference type="RefSeq" id="WP_301224277.1">
    <property type="nucleotide sequence ID" value="NZ_JAROCG010000001.1"/>
</dbReference>
<gene>
    <name evidence="2" type="ORF">P5G52_01810</name>
</gene>
<protein>
    <submittedName>
        <fullName evidence="2">Uncharacterized protein</fullName>
    </submittedName>
</protein>
<organism evidence="2 3">
    <name type="scientific">Arthrobacter burdickii</name>
    <dbReference type="NCBI Taxonomy" id="3035920"/>
    <lineage>
        <taxon>Bacteria</taxon>
        <taxon>Bacillati</taxon>
        <taxon>Actinomycetota</taxon>
        <taxon>Actinomycetes</taxon>
        <taxon>Micrococcales</taxon>
        <taxon>Micrococcaceae</taxon>
        <taxon>Arthrobacter</taxon>
    </lineage>
</organism>
<feature type="transmembrane region" description="Helical" evidence="1">
    <location>
        <begin position="57"/>
        <end position="84"/>
    </location>
</feature>
<accession>A0ABT8JWP3</accession>
<evidence type="ECO:0000256" key="1">
    <source>
        <dbReference type="SAM" id="Phobius"/>
    </source>
</evidence>
<proteinExistence type="predicted"/>
<keyword evidence="1" id="KW-1133">Transmembrane helix</keyword>
<keyword evidence="1" id="KW-0812">Transmembrane</keyword>
<dbReference type="Proteomes" id="UP001174209">
    <property type="component" value="Unassembled WGS sequence"/>
</dbReference>